<reference evidence="1" key="1">
    <citation type="submission" date="2014-09" db="EMBL/GenBank/DDBJ databases">
        <authorList>
            <person name="Magalhaes I.L.F."/>
            <person name="Oliveira U."/>
            <person name="Santos F.R."/>
            <person name="Vidigal T.H.D.A."/>
            <person name="Brescovit A.D."/>
            <person name="Santos A.J."/>
        </authorList>
    </citation>
    <scope>NUCLEOTIDE SEQUENCE</scope>
    <source>
        <tissue evidence="1">Shoot tissue taken approximately 20 cm above the soil surface</tissue>
    </source>
</reference>
<accession>A0A0A8Z597</accession>
<dbReference type="AlphaFoldDB" id="A0A0A8Z597"/>
<reference evidence="1" key="2">
    <citation type="journal article" date="2015" name="Data Brief">
        <title>Shoot transcriptome of the giant reed, Arundo donax.</title>
        <authorList>
            <person name="Barrero R.A."/>
            <person name="Guerrero F.D."/>
            <person name="Moolhuijzen P."/>
            <person name="Goolsby J.A."/>
            <person name="Tidwell J."/>
            <person name="Bellgard S.E."/>
            <person name="Bellgard M.I."/>
        </authorList>
    </citation>
    <scope>NUCLEOTIDE SEQUENCE</scope>
    <source>
        <tissue evidence="1">Shoot tissue taken approximately 20 cm above the soil surface</tissue>
    </source>
</reference>
<protein>
    <submittedName>
        <fullName evidence="1">Uncharacterized protein</fullName>
    </submittedName>
</protein>
<name>A0A0A8Z597_ARUDO</name>
<dbReference type="EMBL" id="GBRH01267883">
    <property type="protein sequence ID" value="JAD30012.1"/>
    <property type="molecule type" value="Transcribed_RNA"/>
</dbReference>
<sequence>MFLRPDHENTLHASQIMTYHHLFYTLCKPVDVDTCHLLLRYWPLASLSRFL</sequence>
<proteinExistence type="predicted"/>
<evidence type="ECO:0000313" key="1">
    <source>
        <dbReference type="EMBL" id="JAD30012.1"/>
    </source>
</evidence>
<organism evidence="1">
    <name type="scientific">Arundo donax</name>
    <name type="common">Giant reed</name>
    <name type="synonym">Donax arundinaceus</name>
    <dbReference type="NCBI Taxonomy" id="35708"/>
    <lineage>
        <taxon>Eukaryota</taxon>
        <taxon>Viridiplantae</taxon>
        <taxon>Streptophyta</taxon>
        <taxon>Embryophyta</taxon>
        <taxon>Tracheophyta</taxon>
        <taxon>Spermatophyta</taxon>
        <taxon>Magnoliopsida</taxon>
        <taxon>Liliopsida</taxon>
        <taxon>Poales</taxon>
        <taxon>Poaceae</taxon>
        <taxon>PACMAD clade</taxon>
        <taxon>Arundinoideae</taxon>
        <taxon>Arundineae</taxon>
        <taxon>Arundo</taxon>
    </lineage>
</organism>